<comment type="function">
    <text evidence="7">Catalyzes the excision of an oxidatively damaged form of guanine (7,8-dihydro-8-oxoguanine = 8-oxoG) from DNA. Also cleaves the DNA backbone at apurinic/apyrimidinic sites (AP sites).</text>
</comment>
<feature type="active site" evidence="7">
    <location>
        <position position="154"/>
    </location>
</feature>
<dbReference type="Proteomes" id="UP000282321">
    <property type="component" value="Unassembled WGS sequence"/>
</dbReference>
<dbReference type="HAMAP" id="MF_00241">
    <property type="entry name" value="Ogg"/>
    <property type="match status" value="1"/>
</dbReference>
<keyword evidence="2 7" id="KW-0378">Hydrolase</keyword>
<comment type="similarity">
    <text evidence="7">Belongs to the type-2 OGG1 family.</text>
</comment>
<name>A0A660S9Q3_UNCT6</name>
<feature type="active site" evidence="7">
    <location>
        <position position="173"/>
    </location>
</feature>
<gene>
    <name evidence="7" type="primary">ogg</name>
    <name evidence="9" type="ORF">DRP44_02190</name>
</gene>
<evidence type="ECO:0000256" key="3">
    <source>
        <dbReference type="ARBA" id="ARBA00023204"/>
    </source>
</evidence>
<keyword evidence="4 7" id="KW-0456">Lyase</keyword>
<evidence type="ECO:0000259" key="8">
    <source>
        <dbReference type="SMART" id="SM00478"/>
    </source>
</evidence>
<proteinExistence type="inferred from homology"/>
<dbReference type="Gene3D" id="1.10.1670.10">
    <property type="entry name" value="Helix-hairpin-Helix base-excision DNA repair enzymes (C-terminal)"/>
    <property type="match status" value="1"/>
</dbReference>
<dbReference type="GO" id="GO:0006284">
    <property type="term" value="P:base-excision repair"/>
    <property type="evidence" value="ECO:0007669"/>
    <property type="project" value="UniProtKB-UniRule"/>
</dbReference>
<dbReference type="SUPFAM" id="SSF48150">
    <property type="entry name" value="DNA-glycosylase"/>
    <property type="match status" value="1"/>
</dbReference>
<dbReference type="InterPro" id="IPR003265">
    <property type="entry name" value="HhH-GPD_domain"/>
</dbReference>
<keyword evidence="5 7" id="KW-0511">Multifunctional enzyme</keyword>
<dbReference type="GO" id="GO:0140078">
    <property type="term" value="F:class I DNA-(apurinic or apyrimidinic site) endonuclease activity"/>
    <property type="evidence" value="ECO:0007669"/>
    <property type="project" value="UniProtKB-EC"/>
</dbReference>
<comment type="catalytic activity">
    <reaction evidence="7">
        <text>2'-deoxyribonucleotide-(2'-deoxyribose 5'-phosphate)-2'-deoxyribonucleotide-DNA = a 3'-end 2'-deoxyribonucleotide-(2,3-dehydro-2,3-deoxyribose 5'-phosphate)-DNA + a 5'-end 5'-phospho-2'-deoxyribonucleoside-DNA + H(+)</text>
        <dbReference type="Rhea" id="RHEA:66592"/>
        <dbReference type="Rhea" id="RHEA-COMP:13180"/>
        <dbReference type="Rhea" id="RHEA-COMP:16897"/>
        <dbReference type="Rhea" id="RHEA-COMP:17067"/>
        <dbReference type="ChEBI" id="CHEBI:15378"/>
        <dbReference type="ChEBI" id="CHEBI:136412"/>
        <dbReference type="ChEBI" id="CHEBI:157695"/>
        <dbReference type="ChEBI" id="CHEBI:167181"/>
        <dbReference type="EC" id="4.2.99.18"/>
    </reaction>
</comment>
<dbReference type="AlphaFoldDB" id="A0A660S9Q3"/>
<keyword evidence="3 7" id="KW-0234">DNA repair</keyword>
<evidence type="ECO:0000256" key="2">
    <source>
        <dbReference type="ARBA" id="ARBA00022801"/>
    </source>
</evidence>
<dbReference type="Pfam" id="PF22175">
    <property type="entry name" value="Ogg-HhH"/>
    <property type="match status" value="1"/>
</dbReference>
<dbReference type="EMBL" id="QNBC01000017">
    <property type="protein sequence ID" value="RKX67575.1"/>
    <property type="molecule type" value="Genomic_DNA"/>
</dbReference>
<dbReference type="SMART" id="SM00478">
    <property type="entry name" value="ENDO3c"/>
    <property type="match status" value="1"/>
</dbReference>
<evidence type="ECO:0000313" key="9">
    <source>
        <dbReference type="EMBL" id="RKX67575.1"/>
    </source>
</evidence>
<dbReference type="Gene3D" id="1.10.340.30">
    <property type="entry name" value="Hypothetical protein, domain 2"/>
    <property type="match status" value="1"/>
</dbReference>
<keyword evidence="6 7" id="KW-0326">Glycosidase</keyword>
<reference evidence="9 10" key="1">
    <citation type="submission" date="2018-06" db="EMBL/GenBank/DDBJ databases">
        <title>Extensive metabolic versatility and redundancy in microbially diverse, dynamic hydrothermal sediments.</title>
        <authorList>
            <person name="Dombrowski N."/>
            <person name="Teske A."/>
            <person name="Baker B.J."/>
        </authorList>
    </citation>
    <scope>NUCLEOTIDE SEQUENCE [LARGE SCALE GENOMIC DNA]</scope>
    <source>
        <strain evidence="9">B35_G9</strain>
    </source>
</reference>
<dbReference type="InterPro" id="IPR012092">
    <property type="entry name" value="DNA_glyclase/AP_lyase_Ogg"/>
</dbReference>
<sequence>MRKLLNKFPDTITEGIGESYRNDVKELVEIYENIKPFIETRIEDFRNVYKNGDDKRLFAELAFCLLTPQSNARYCWETICDMYDNETLFYGDREIITNALNRVRFKIKKGKYIISARESFFSGNKRLKDRLEEFDDVFLAREWLVEDIKGFGYKEASHFLRNIGKGNKVAILDRHILRNLEKYGVIKEIPGNLSKTKYYEIETKFARFSEEIAIPLEHMDLLFWYIAKGEIFK</sequence>
<accession>A0A660S9Q3</accession>
<evidence type="ECO:0000256" key="5">
    <source>
        <dbReference type="ARBA" id="ARBA00023268"/>
    </source>
</evidence>
<evidence type="ECO:0000256" key="6">
    <source>
        <dbReference type="ARBA" id="ARBA00023295"/>
    </source>
</evidence>
<evidence type="ECO:0000256" key="7">
    <source>
        <dbReference type="HAMAP-Rule" id="MF_00241"/>
    </source>
</evidence>
<dbReference type="GO" id="GO:0016799">
    <property type="term" value="F:hydrolase activity, hydrolyzing N-glycosyl compounds"/>
    <property type="evidence" value="ECO:0007669"/>
    <property type="project" value="UniProtKB-UniRule"/>
</dbReference>
<dbReference type="InterPro" id="IPR023170">
    <property type="entry name" value="HhH_base_excis_C"/>
</dbReference>
<dbReference type="PIRSF" id="PIRSF005954">
    <property type="entry name" value="Thrmst_ogg"/>
    <property type="match status" value="1"/>
</dbReference>
<dbReference type="InterPro" id="IPR011257">
    <property type="entry name" value="DNA_glycosylase"/>
</dbReference>
<comment type="caution">
    <text evidence="9">The sequence shown here is derived from an EMBL/GenBank/DDBJ whole genome shotgun (WGS) entry which is preliminary data.</text>
</comment>
<organism evidence="9 10">
    <name type="scientific">candidate division TA06 bacterium</name>
    <dbReference type="NCBI Taxonomy" id="2250710"/>
    <lineage>
        <taxon>Bacteria</taxon>
        <taxon>Bacteria division TA06</taxon>
    </lineage>
</organism>
<evidence type="ECO:0000256" key="4">
    <source>
        <dbReference type="ARBA" id="ARBA00023239"/>
    </source>
</evidence>
<dbReference type="EC" id="3.2.2.-" evidence="7"/>
<keyword evidence="1 7" id="KW-0227">DNA damage</keyword>
<feature type="domain" description="HhH-GPD" evidence="8">
    <location>
        <begin position="66"/>
        <end position="228"/>
    </location>
</feature>
<evidence type="ECO:0000313" key="10">
    <source>
        <dbReference type="Proteomes" id="UP000282321"/>
    </source>
</evidence>
<dbReference type="NCBIfam" id="NF002305">
    <property type="entry name" value="PRK01229.1"/>
    <property type="match status" value="1"/>
</dbReference>
<evidence type="ECO:0000256" key="1">
    <source>
        <dbReference type="ARBA" id="ARBA00022763"/>
    </source>
</evidence>
<feature type="site" description="Important for guanine/8-oxoguanine distinction" evidence="7">
    <location>
        <position position="233"/>
    </location>
</feature>
<protein>
    <recommendedName>
        <fullName evidence="7">8-oxoguanine DNA glycosylase/AP lyase</fullName>
    </recommendedName>
    <domain>
        <recommendedName>
            <fullName evidence="7">8-oxoguanine DNA glycosylase</fullName>
            <shortName evidence="7">8-oxoG DNA glycosylase</shortName>
            <ecNumber evidence="7">3.2.2.-</ecNumber>
        </recommendedName>
    </domain>
    <domain>
        <recommendedName>
            <fullName evidence="7">DNA-(apurinic or apyrimidinic site) lyase</fullName>
            <shortName evidence="7">AP lyase</shortName>
            <ecNumber evidence="7">4.2.99.18</ecNumber>
        </recommendedName>
    </domain>
</protein>
<dbReference type="EC" id="4.2.99.18" evidence="7"/>